<evidence type="ECO:0000313" key="14">
    <source>
        <dbReference type="Proteomes" id="UP000838756"/>
    </source>
</evidence>
<keyword evidence="8" id="KW-0804">Transcription</keyword>
<dbReference type="Proteomes" id="UP000838756">
    <property type="component" value="Unassembled WGS sequence"/>
</dbReference>
<evidence type="ECO:0000259" key="12">
    <source>
        <dbReference type="PROSITE" id="PS50157"/>
    </source>
</evidence>
<keyword evidence="7" id="KW-0238">DNA-binding</keyword>
<feature type="chain" id="PRO_5035778811" evidence="11">
    <location>
        <begin position="19"/>
        <end position="208"/>
    </location>
</feature>
<dbReference type="GO" id="GO:0005634">
    <property type="term" value="C:nucleus"/>
    <property type="evidence" value="ECO:0007669"/>
    <property type="project" value="UniProtKB-SubCell"/>
</dbReference>
<keyword evidence="5" id="KW-0862">Zinc</keyword>
<reference evidence="13" key="1">
    <citation type="submission" date="2022-03" db="EMBL/GenBank/DDBJ databases">
        <authorList>
            <person name="Lindestad O."/>
        </authorList>
    </citation>
    <scope>NUCLEOTIDE SEQUENCE</scope>
</reference>
<organism evidence="13 14">
    <name type="scientific">Pararge aegeria aegeria</name>
    <dbReference type="NCBI Taxonomy" id="348720"/>
    <lineage>
        <taxon>Eukaryota</taxon>
        <taxon>Metazoa</taxon>
        <taxon>Ecdysozoa</taxon>
        <taxon>Arthropoda</taxon>
        <taxon>Hexapoda</taxon>
        <taxon>Insecta</taxon>
        <taxon>Pterygota</taxon>
        <taxon>Neoptera</taxon>
        <taxon>Endopterygota</taxon>
        <taxon>Lepidoptera</taxon>
        <taxon>Glossata</taxon>
        <taxon>Ditrysia</taxon>
        <taxon>Papilionoidea</taxon>
        <taxon>Nymphalidae</taxon>
        <taxon>Satyrinae</taxon>
        <taxon>Satyrini</taxon>
        <taxon>Parargina</taxon>
        <taxon>Pararge</taxon>
    </lineage>
</organism>
<gene>
    <name evidence="13" type="primary">jg5983</name>
    <name evidence="13" type="ORF">PAEG_LOCUS22201</name>
</gene>
<evidence type="ECO:0000256" key="11">
    <source>
        <dbReference type="SAM" id="SignalP"/>
    </source>
</evidence>
<feature type="signal peptide" evidence="11">
    <location>
        <begin position="1"/>
        <end position="18"/>
    </location>
</feature>
<dbReference type="GO" id="GO:0003677">
    <property type="term" value="F:DNA binding"/>
    <property type="evidence" value="ECO:0007669"/>
    <property type="project" value="UniProtKB-KW"/>
</dbReference>
<dbReference type="Gene3D" id="3.30.160.60">
    <property type="entry name" value="Classic Zinc Finger"/>
    <property type="match status" value="4"/>
</dbReference>
<comment type="subcellular location">
    <subcellularLocation>
        <location evidence="1">Nucleus</location>
    </subcellularLocation>
</comment>
<feature type="domain" description="C2H2-type" evidence="12">
    <location>
        <begin position="180"/>
        <end position="203"/>
    </location>
</feature>
<feature type="domain" description="C2H2-type" evidence="12">
    <location>
        <begin position="95"/>
        <end position="118"/>
    </location>
</feature>
<keyword evidence="3" id="KW-0677">Repeat</keyword>
<evidence type="ECO:0000256" key="6">
    <source>
        <dbReference type="ARBA" id="ARBA00023015"/>
    </source>
</evidence>
<dbReference type="PROSITE" id="PS50157">
    <property type="entry name" value="ZINC_FINGER_C2H2_2"/>
    <property type="match status" value="4"/>
</dbReference>
<dbReference type="GO" id="GO:0008270">
    <property type="term" value="F:zinc ion binding"/>
    <property type="evidence" value="ECO:0007669"/>
    <property type="project" value="UniProtKB-KW"/>
</dbReference>
<dbReference type="SUPFAM" id="SSF57667">
    <property type="entry name" value="beta-beta-alpha zinc fingers"/>
    <property type="match status" value="2"/>
</dbReference>
<evidence type="ECO:0000256" key="2">
    <source>
        <dbReference type="ARBA" id="ARBA00022723"/>
    </source>
</evidence>
<dbReference type="PANTHER" id="PTHR24379">
    <property type="entry name" value="KRAB AND ZINC FINGER DOMAIN-CONTAINING"/>
    <property type="match status" value="1"/>
</dbReference>
<dbReference type="SMART" id="SM00355">
    <property type="entry name" value="ZnF_C2H2"/>
    <property type="match status" value="6"/>
</dbReference>
<dbReference type="PANTHER" id="PTHR24379:SF121">
    <property type="entry name" value="C2H2-TYPE DOMAIN-CONTAINING PROTEIN"/>
    <property type="match status" value="1"/>
</dbReference>
<sequence>MFTLWLANGSTSLLVVLGDIKKTLSVIQPGDFKRDGDSFICSHCDKAYDKKTSLRFHIRTHHYSAYECPHCELKFKRITPFTVHKLKAHDVDDRVNCNACKGKFNSQLTLKKHIRVFHMLGTKYYCKLCDYESYDREGLYKHKFKHKTVKDYHCRFCKKSFIRRTNLNLHEKIHTDERSKVCKMCGQAFVQKASLNYHMNKYHPEVDF</sequence>
<evidence type="ECO:0000256" key="9">
    <source>
        <dbReference type="ARBA" id="ARBA00023242"/>
    </source>
</evidence>
<evidence type="ECO:0000256" key="8">
    <source>
        <dbReference type="ARBA" id="ARBA00023163"/>
    </source>
</evidence>
<dbReference type="Pfam" id="PF00096">
    <property type="entry name" value="zf-C2H2"/>
    <property type="match status" value="2"/>
</dbReference>
<evidence type="ECO:0000256" key="4">
    <source>
        <dbReference type="ARBA" id="ARBA00022771"/>
    </source>
</evidence>
<dbReference type="Pfam" id="PF13894">
    <property type="entry name" value="zf-C2H2_4"/>
    <property type="match status" value="1"/>
</dbReference>
<evidence type="ECO:0000256" key="5">
    <source>
        <dbReference type="ARBA" id="ARBA00022833"/>
    </source>
</evidence>
<evidence type="ECO:0000256" key="3">
    <source>
        <dbReference type="ARBA" id="ARBA00022737"/>
    </source>
</evidence>
<evidence type="ECO:0000256" key="1">
    <source>
        <dbReference type="ARBA" id="ARBA00004123"/>
    </source>
</evidence>
<dbReference type="InterPro" id="IPR013087">
    <property type="entry name" value="Znf_C2H2_type"/>
</dbReference>
<name>A0A8S4S452_9NEOP</name>
<protein>
    <submittedName>
        <fullName evidence="13">Jg5983 protein</fullName>
    </submittedName>
</protein>
<keyword evidence="2" id="KW-0479">Metal-binding</keyword>
<keyword evidence="11" id="KW-0732">Signal</keyword>
<feature type="domain" description="C2H2-type" evidence="12">
    <location>
        <begin position="39"/>
        <end position="61"/>
    </location>
</feature>
<keyword evidence="6" id="KW-0805">Transcription regulation</keyword>
<keyword evidence="9" id="KW-0539">Nucleus</keyword>
<dbReference type="PROSITE" id="PS00028">
    <property type="entry name" value="ZINC_FINGER_C2H2_1"/>
    <property type="match status" value="4"/>
</dbReference>
<evidence type="ECO:0000256" key="7">
    <source>
        <dbReference type="ARBA" id="ARBA00023125"/>
    </source>
</evidence>
<dbReference type="InterPro" id="IPR036236">
    <property type="entry name" value="Znf_C2H2_sf"/>
</dbReference>
<feature type="domain" description="C2H2-type" evidence="12">
    <location>
        <begin position="152"/>
        <end position="179"/>
    </location>
</feature>
<evidence type="ECO:0000256" key="10">
    <source>
        <dbReference type="PROSITE-ProRule" id="PRU00042"/>
    </source>
</evidence>
<comment type="caution">
    <text evidence="13">The sequence shown here is derived from an EMBL/GenBank/DDBJ whole genome shotgun (WGS) entry which is preliminary data.</text>
</comment>
<proteinExistence type="predicted"/>
<dbReference type="AlphaFoldDB" id="A0A8S4S452"/>
<dbReference type="EMBL" id="CAKXAJ010026023">
    <property type="protein sequence ID" value="CAH2251304.1"/>
    <property type="molecule type" value="Genomic_DNA"/>
</dbReference>
<keyword evidence="14" id="KW-1185">Reference proteome</keyword>
<evidence type="ECO:0000313" key="13">
    <source>
        <dbReference type="EMBL" id="CAH2251304.1"/>
    </source>
</evidence>
<dbReference type="FunFam" id="3.30.160.60:FF:000325">
    <property type="entry name" value="ZFP90 zinc finger protein"/>
    <property type="match status" value="1"/>
</dbReference>
<dbReference type="OrthoDB" id="8685330at2759"/>
<accession>A0A8S4S452</accession>
<keyword evidence="4 10" id="KW-0863">Zinc-finger</keyword>